<feature type="transmembrane region" description="Helical" evidence="1">
    <location>
        <begin position="180"/>
        <end position="198"/>
    </location>
</feature>
<dbReference type="InterPro" id="IPR007110">
    <property type="entry name" value="Ig-like_dom"/>
</dbReference>
<accession>A0AAV3A3C6</accession>
<dbReference type="InterPro" id="IPR013783">
    <property type="entry name" value="Ig-like_fold"/>
</dbReference>
<keyword evidence="4" id="KW-1185">Reference proteome</keyword>
<organism evidence="3 4">
    <name type="scientific">Pyxicephalus adspersus</name>
    <name type="common">African bullfrog</name>
    <dbReference type="NCBI Taxonomy" id="30357"/>
    <lineage>
        <taxon>Eukaryota</taxon>
        <taxon>Metazoa</taxon>
        <taxon>Chordata</taxon>
        <taxon>Craniata</taxon>
        <taxon>Vertebrata</taxon>
        <taxon>Euteleostomi</taxon>
        <taxon>Amphibia</taxon>
        <taxon>Batrachia</taxon>
        <taxon>Anura</taxon>
        <taxon>Neobatrachia</taxon>
        <taxon>Ranoidea</taxon>
        <taxon>Pyxicephalidae</taxon>
        <taxon>Pyxicephalinae</taxon>
        <taxon>Pyxicephalus</taxon>
    </lineage>
</organism>
<evidence type="ECO:0000259" key="2">
    <source>
        <dbReference type="PROSITE" id="PS50835"/>
    </source>
</evidence>
<dbReference type="SMART" id="SM00409">
    <property type="entry name" value="IG"/>
    <property type="match status" value="1"/>
</dbReference>
<proteinExistence type="predicted"/>
<dbReference type="Pfam" id="PF07679">
    <property type="entry name" value="I-set"/>
    <property type="match status" value="1"/>
</dbReference>
<dbReference type="Gene3D" id="2.60.40.10">
    <property type="entry name" value="Immunoglobulins"/>
    <property type="match status" value="1"/>
</dbReference>
<gene>
    <name evidence="3" type="ORF">GDO54_014587</name>
</gene>
<dbReference type="PROSITE" id="PS50835">
    <property type="entry name" value="IG_LIKE"/>
    <property type="match status" value="2"/>
</dbReference>
<feature type="domain" description="Ig-like" evidence="2">
    <location>
        <begin position="1"/>
        <end position="68"/>
    </location>
</feature>
<evidence type="ECO:0000313" key="3">
    <source>
        <dbReference type="EMBL" id="DBA23696.1"/>
    </source>
</evidence>
<dbReference type="AlphaFoldDB" id="A0AAV3A3C6"/>
<evidence type="ECO:0000256" key="1">
    <source>
        <dbReference type="SAM" id="Phobius"/>
    </source>
</evidence>
<sequence length="221" mass="24259">MNGSCSCEPAVTCAEPALPSECLISWQSVSDQEPRKSMQRITKVFVADVNRTGNYSCVFSSTSETKATFHIKVPPVLDGGKTLVVYNGDSTILKCNSSIYKPVEWLWYKVSGNEQVLLNVSSKFSKYKQVNKSASVTKLNISDLAEGDSGTFVCKAVFKIGESEGQVHVKVLSLMGPLKVFLAILAEVVVLVTIILGYEMLSKKKPSEDDEKSEEEQMTQL</sequence>
<name>A0AAV3A3C6_PYXAD</name>
<keyword evidence="1" id="KW-0472">Membrane</keyword>
<dbReference type="InterPro" id="IPR003599">
    <property type="entry name" value="Ig_sub"/>
</dbReference>
<keyword evidence="1" id="KW-1133">Transmembrane helix</keyword>
<dbReference type="InterPro" id="IPR036179">
    <property type="entry name" value="Ig-like_dom_sf"/>
</dbReference>
<feature type="domain" description="Ig-like" evidence="2">
    <location>
        <begin position="74"/>
        <end position="173"/>
    </location>
</feature>
<dbReference type="InterPro" id="IPR013098">
    <property type="entry name" value="Ig_I-set"/>
</dbReference>
<dbReference type="EMBL" id="DYDO01000006">
    <property type="protein sequence ID" value="DBA23696.1"/>
    <property type="molecule type" value="Genomic_DNA"/>
</dbReference>
<evidence type="ECO:0000313" key="4">
    <source>
        <dbReference type="Proteomes" id="UP001181693"/>
    </source>
</evidence>
<reference evidence="3" key="1">
    <citation type="thesis" date="2020" institute="ProQuest LLC" country="789 East Eisenhower Parkway, Ann Arbor, MI, USA">
        <title>Comparative Genomics and Chromosome Evolution.</title>
        <authorList>
            <person name="Mudd A.B."/>
        </authorList>
    </citation>
    <scope>NUCLEOTIDE SEQUENCE</scope>
    <source>
        <strain evidence="3">1538</strain>
        <tissue evidence="3">Blood</tissue>
    </source>
</reference>
<protein>
    <recommendedName>
        <fullName evidence="2">Ig-like domain-containing protein</fullName>
    </recommendedName>
</protein>
<dbReference type="Proteomes" id="UP001181693">
    <property type="component" value="Unassembled WGS sequence"/>
</dbReference>
<dbReference type="SUPFAM" id="SSF48726">
    <property type="entry name" value="Immunoglobulin"/>
    <property type="match status" value="1"/>
</dbReference>
<comment type="caution">
    <text evidence="3">The sequence shown here is derived from an EMBL/GenBank/DDBJ whole genome shotgun (WGS) entry which is preliminary data.</text>
</comment>
<keyword evidence="1" id="KW-0812">Transmembrane</keyword>